<name>A0AAX4JM21_9TREE</name>
<feature type="region of interest" description="Disordered" evidence="1">
    <location>
        <begin position="849"/>
        <end position="907"/>
    </location>
</feature>
<accession>A0AAX4JM21</accession>
<gene>
    <name evidence="3" type="ORF">L201_000750</name>
</gene>
<feature type="compositionally biased region" description="Polar residues" evidence="1">
    <location>
        <begin position="263"/>
        <end position="280"/>
    </location>
</feature>
<dbReference type="GeneID" id="91091422"/>
<dbReference type="EMBL" id="CP144098">
    <property type="protein sequence ID" value="WWC85883.1"/>
    <property type="molecule type" value="Genomic_DNA"/>
</dbReference>
<feature type="compositionally biased region" description="Basic residues" evidence="1">
    <location>
        <begin position="114"/>
        <end position="124"/>
    </location>
</feature>
<dbReference type="Pfam" id="PF13926">
    <property type="entry name" value="DUF4211"/>
    <property type="match status" value="1"/>
</dbReference>
<feature type="compositionally biased region" description="Low complexity" evidence="1">
    <location>
        <begin position="317"/>
        <end position="332"/>
    </location>
</feature>
<feature type="compositionally biased region" description="Basic residues" evidence="1">
    <location>
        <begin position="495"/>
        <end position="505"/>
    </location>
</feature>
<feature type="compositionally biased region" description="Basic and acidic residues" evidence="1">
    <location>
        <begin position="163"/>
        <end position="179"/>
    </location>
</feature>
<dbReference type="RefSeq" id="XP_066072646.1">
    <property type="nucleotide sequence ID" value="XM_066216549.1"/>
</dbReference>
<sequence length="945" mass="108349">MPSRQTTLFSHFEPSSQTEAGPSRPRRTRNAQPLFDRGSESDGSEGLDHVKMKDQKPDVKSLPMTQRRALKKTVYDTEEENDEDEFEEEEESEGEYRQRPIKKRSNLASNSRVSPRKGKVKRKHRDECSSTDPEEEFISYPLTGWMPPEYGGTLSQKRKRRNDRLEAVEIERKNKKADILTDDEIEVFPSPPSPKDKQRRKVGRPSKNLYKDDSIVEIINNSPQKDKGKGKRKEDTNIDDEIIPIDPPPRSSGFQKGRRGIESSISRPTEPASTASSLRNTRPVGRPRLALQRTRSEVIVEIPRMSQEDRDSYRSFTPSESSQSRSKSNTSTRMQDPQSRNNSSNSSAGIHQFSVTEKRANSRPVIELTTSQRQIPVAESSRNDSLPPILEVELSDRDLDELTEGGSSDKVDQSPPKAKSKSPAKKASPLKPPSPAKAPLAATESLEPIRRPSPAKRTYASKPSTTSKASSVSSSRFLPRSPALSSDSDVVEVKSKRKEKGKGKQKAFDSSESESEDSQPIKKSRKPAPLPLKSSNKRTATPQKKKKAKIVDPDEDMGVETEDEQDMLDDIKMDEPERFKSKTRLRKRPKESAVQRNIRKLKNKRLGIIDTSSEEEEEEEEGSSSEEESDNTGSEDDSRPRGYNQESFIVSDDEEKVQLPHEFSVDSAQTPEFKFKVVFHYLVLLVMKGKKAFPLSTESSNYFKPQLLHFRDRMTGYRQLRVRSQIWRSNFVKALEKYPIFDIEELLYAQPGCDACHMGGRMSKFRITLDGEQYDKETHQPLNSSSESEPESDDSDDSKRRIKKLPKSLLMGKYCKQRAEVFHQMTHWEDELYHRIRGYYRDLLRSKYKPVPSDSEASTPESEQQSDEDPNDRKSRKEQRNQRKILTEARCEKYRKKGGLPNDTKDVDSVTEWMDKMGFQNKDFRWIERLIDQSDQLEHDKRRDE</sequence>
<feature type="compositionally biased region" description="Acidic residues" evidence="1">
    <location>
        <begin position="553"/>
        <end position="568"/>
    </location>
</feature>
<feature type="compositionally biased region" description="Basic and acidic residues" evidence="1">
    <location>
        <begin position="569"/>
        <end position="580"/>
    </location>
</feature>
<feature type="domain" description="DUF4211" evidence="2">
    <location>
        <begin position="647"/>
        <end position="778"/>
    </location>
</feature>
<feature type="compositionally biased region" description="Acidic residues" evidence="1">
    <location>
        <begin position="76"/>
        <end position="93"/>
    </location>
</feature>
<feature type="compositionally biased region" description="Acidic residues" evidence="1">
    <location>
        <begin position="612"/>
        <end position="635"/>
    </location>
</feature>
<organism evidence="3 4">
    <name type="scientific">Kwoniella dendrophila CBS 6074</name>
    <dbReference type="NCBI Taxonomy" id="1295534"/>
    <lineage>
        <taxon>Eukaryota</taxon>
        <taxon>Fungi</taxon>
        <taxon>Dikarya</taxon>
        <taxon>Basidiomycota</taxon>
        <taxon>Agaricomycotina</taxon>
        <taxon>Tremellomycetes</taxon>
        <taxon>Tremellales</taxon>
        <taxon>Cryptococcaceae</taxon>
        <taxon>Kwoniella</taxon>
    </lineage>
</organism>
<evidence type="ECO:0000256" key="1">
    <source>
        <dbReference type="SAM" id="MobiDB-lite"/>
    </source>
</evidence>
<protein>
    <recommendedName>
        <fullName evidence="2">DUF4211 domain-containing protein</fullName>
    </recommendedName>
</protein>
<reference evidence="3 4" key="1">
    <citation type="submission" date="2024-01" db="EMBL/GenBank/DDBJ databases">
        <title>Comparative genomics of Cryptococcus and Kwoniella reveals pathogenesis evolution and contrasting modes of karyotype evolution via chromosome fusion or intercentromeric recombination.</title>
        <authorList>
            <person name="Coelho M.A."/>
            <person name="David-Palma M."/>
            <person name="Shea T."/>
            <person name="Bowers K."/>
            <person name="McGinley-Smith S."/>
            <person name="Mohammad A.W."/>
            <person name="Gnirke A."/>
            <person name="Yurkov A.M."/>
            <person name="Nowrousian M."/>
            <person name="Sun S."/>
            <person name="Cuomo C.A."/>
            <person name="Heitman J."/>
        </authorList>
    </citation>
    <scope>NUCLEOTIDE SEQUENCE [LARGE SCALE GENOMIC DNA]</scope>
    <source>
        <strain evidence="3 4">CBS 6074</strain>
    </source>
</reference>
<evidence type="ECO:0000313" key="3">
    <source>
        <dbReference type="EMBL" id="WWC85883.1"/>
    </source>
</evidence>
<feature type="compositionally biased region" description="Basic and acidic residues" evidence="1">
    <location>
        <begin position="871"/>
        <end position="892"/>
    </location>
</feature>
<evidence type="ECO:0000259" key="2">
    <source>
        <dbReference type="Pfam" id="PF13926"/>
    </source>
</evidence>
<dbReference type="GO" id="GO:0005634">
    <property type="term" value="C:nucleus"/>
    <property type="evidence" value="ECO:0007669"/>
    <property type="project" value="TreeGrafter"/>
</dbReference>
<dbReference type="InterPro" id="IPR025451">
    <property type="entry name" value="DUF4211"/>
</dbReference>
<feature type="compositionally biased region" description="Basic and acidic residues" evidence="1">
    <location>
        <begin position="46"/>
        <end position="59"/>
    </location>
</feature>
<keyword evidence="4" id="KW-1185">Reference proteome</keyword>
<feature type="region of interest" description="Disordered" evidence="1">
    <location>
        <begin position="777"/>
        <end position="801"/>
    </location>
</feature>
<proteinExistence type="predicted"/>
<feature type="compositionally biased region" description="Polar residues" evidence="1">
    <location>
        <begin position="1"/>
        <end position="20"/>
    </location>
</feature>
<dbReference type="Proteomes" id="UP001355207">
    <property type="component" value="Chromosome 1"/>
</dbReference>
<dbReference type="PANTHER" id="PTHR14689">
    <property type="entry name" value="PHORBOL-ESTER_DAG-TYPE DOMAIN-CONTAINING PROTEIN"/>
    <property type="match status" value="1"/>
</dbReference>
<feature type="compositionally biased region" description="Polar residues" evidence="1">
    <location>
        <begin position="533"/>
        <end position="542"/>
    </location>
</feature>
<evidence type="ECO:0000313" key="4">
    <source>
        <dbReference type="Proteomes" id="UP001355207"/>
    </source>
</evidence>
<feature type="compositionally biased region" description="Basic and acidic residues" evidence="1">
    <location>
        <begin position="224"/>
        <end position="236"/>
    </location>
</feature>
<feature type="compositionally biased region" description="Low complexity" evidence="1">
    <location>
        <begin position="460"/>
        <end position="475"/>
    </location>
</feature>
<feature type="region of interest" description="Disordered" evidence="1">
    <location>
        <begin position="1"/>
        <end position="644"/>
    </location>
</feature>
<dbReference type="AlphaFoldDB" id="A0AAX4JM21"/>
<dbReference type="PANTHER" id="PTHR14689:SF0">
    <property type="entry name" value="COILED-COIL DOMAIN-CONTAINING PROTEIN 82"/>
    <property type="match status" value="1"/>
</dbReference>
<feature type="compositionally biased region" description="Polar residues" evidence="1">
    <location>
        <begin position="333"/>
        <end position="355"/>
    </location>
</feature>